<keyword evidence="1" id="KW-1133">Transmembrane helix</keyword>
<gene>
    <name evidence="2" type="ORF">S03H2_56916</name>
</gene>
<feature type="transmembrane region" description="Helical" evidence="1">
    <location>
        <begin position="65"/>
        <end position="83"/>
    </location>
</feature>
<protein>
    <submittedName>
        <fullName evidence="2">Uncharacterized protein</fullName>
    </submittedName>
</protein>
<evidence type="ECO:0000256" key="1">
    <source>
        <dbReference type="SAM" id="Phobius"/>
    </source>
</evidence>
<evidence type="ECO:0000313" key="2">
    <source>
        <dbReference type="EMBL" id="GAH89677.1"/>
    </source>
</evidence>
<feature type="transmembrane region" description="Helical" evidence="1">
    <location>
        <begin position="89"/>
        <end position="109"/>
    </location>
</feature>
<name>X1J6S9_9ZZZZ</name>
<organism evidence="2">
    <name type="scientific">marine sediment metagenome</name>
    <dbReference type="NCBI Taxonomy" id="412755"/>
    <lineage>
        <taxon>unclassified sequences</taxon>
        <taxon>metagenomes</taxon>
        <taxon>ecological metagenomes</taxon>
    </lineage>
</organism>
<dbReference type="AlphaFoldDB" id="X1J6S9"/>
<accession>X1J6S9</accession>
<keyword evidence="1" id="KW-0472">Membrane</keyword>
<comment type="caution">
    <text evidence="2">The sequence shown here is derived from an EMBL/GenBank/DDBJ whole genome shotgun (WGS) entry which is preliminary data.</text>
</comment>
<sequence>VGGPITKNLSENITVSDVLGTEGGTPVTYSLFYELFFSLDMWGYLGPIGLVIGGYIVVNKEKILGVLWFVVEALFISHYLTLVEATPDYWWHIVILLFGGMLTIAYASWDR</sequence>
<feature type="transmembrane region" description="Helical" evidence="1">
    <location>
        <begin position="41"/>
        <end position="58"/>
    </location>
</feature>
<keyword evidence="1" id="KW-0812">Transmembrane</keyword>
<feature type="non-terminal residue" evidence="2">
    <location>
        <position position="1"/>
    </location>
</feature>
<dbReference type="EMBL" id="BARU01036453">
    <property type="protein sequence ID" value="GAH89677.1"/>
    <property type="molecule type" value="Genomic_DNA"/>
</dbReference>
<proteinExistence type="predicted"/>
<reference evidence="2" key="1">
    <citation type="journal article" date="2014" name="Front. Microbiol.">
        <title>High frequency of phylogenetically diverse reductive dehalogenase-homologous genes in deep subseafloor sedimentary metagenomes.</title>
        <authorList>
            <person name="Kawai M."/>
            <person name="Futagami T."/>
            <person name="Toyoda A."/>
            <person name="Takaki Y."/>
            <person name="Nishi S."/>
            <person name="Hori S."/>
            <person name="Arai W."/>
            <person name="Tsubouchi T."/>
            <person name="Morono Y."/>
            <person name="Uchiyama I."/>
            <person name="Ito T."/>
            <person name="Fujiyama A."/>
            <person name="Inagaki F."/>
            <person name="Takami H."/>
        </authorList>
    </citation>
    <scope>NUCLEOTIDE SEQUENCE</scope>
    <source>
        <strain evidence="2">Expedition CK06-06</strain>
    </source>
</reference>